<dbReference type="OrthoDB" id="234077at2"/>
<feature type="signal peptide" evidence="1">
    <location>
        <begin position="1"/>
        <end position="23"/>
    </location>
</feature>
<reference evidence="2" key="1">
    <citation type="submission" date="2016-01" db="EMBL/GenBank/DDBJ databases">
        <authorList>
            <person name="Mcilroy J.S."/>
            <person name="Karst M S."/>
            <person name="Albertsen M."/>
        </authorList>
    </citation>
    <scope>NUCLEOTIDE SEQUENCE</scope>
    <source>
        <strain evidence="2">Cfx-K</strain>
    </source>
</reference>
<feature type="chain" id="PRO_5007820696" evidence="1">
    <location>
        <begin position="24"/>
        <end position="719"/>
    </location>
</feature>
<proteinExistence type="predicted"/>
<evidence type="ECO:0000313" key="3">
    <source>
        <dbReference type="Proteomes" id="UP000215027"/>
    </source>
</evidence>
<dbReference type="Proteomes" id="UP000215027">
    <property type="component" value="Chromosome II"/>
</dbReference>
<protein>
    <submittedName>
        <fullName evidence="2">Uncharacterized protein</fullName>
    </submittedName>
</protein>
<gene>
    <name evidence="2" type="ORF">CFX0092_B0777</name>
</gene>
<keyword evidence="1" id="KW-0732">Signal</keyword>
<keyword evidence="3" id="KW-1185">Reference proteome</keyword>
<dbReference type="Gene3D" id="2.120.10.70">
    <property type="entry name" value="Fucose-specific lectin"/>
    <property type="match status" value="3"/>
</dbReference>
<accession>A0A160T775</accession>
<dbReference type="AlphaFoldDB" id="A0A160T775"/>
<dbReference type="RefSeq" id="WP_157913379.1">
    <property type="nucleotide sequence ID" value="NZ_LN890656.1"/>
</dbReference>
<organism evidence="2 3">
    <name type="scientific">Candidatus Promineifilum breve</name>
    <dbReference type="NCBI Taxonomy" id="1806508"/>
    <lineage>
        <taxon>Bacteria</taxon>
        <taxon>Bacillati</taxon>
        <taxon>Chloroflexota</taxon>
        <taxon>Ardenticatenia</taxon>
        <taxon>Candidatus Promineifilales</taxon>
        <taxon>Candidatus Promineifilaceae</taxon>
        <taxon>Candidatus Promineifilum</taxon>
    </lineage>
</organism>
<evidence type="ECO:0000313" key="2">
    <source>
        <dbReference type="EMBL" id="CUS06311.1"/>
    </source>
</evidence>
<dbReference type="EMBL" id="LN890656">
    <property type="protein sequence ID" value="CUS06311.1"/>
    <property type="molecule type" value="Genomic_DNA"/>
</dbReference>
<sequence>MLPFTRRLSLTLIVVLVGLTAVAAQATAARATAGGYPYPDEWVIECVDCPRSFAELTAAAAAVGPDGALHAVYGGEGLYHLTYRDGAWDVETIAEAGTGLRPPVMGIGGDGRVHALYVVGQTGSLRHAYQTASGWQIETLPFLADAYALVVDSAGQPHVAYLKWHAPGLFYARADGGAWPTTVIDEHGGAPALALDADGRPAVCYNNSGQRRFTVNRFDGAAWNPEVIGPDEYEAIDCALAFAADGTLHTAQRTATGLHHSVRRAAGWETEMVAPGNDNDRQTGLTPSLRLDATGAPHITYSILHQPGYPFPNVFFHTQHYAVETPDGWQLETVDDTINARTGTLLLDGGRLRVVYRDRLGLALAERVSGEWQRVRLDRSGDVGRDPIIAFHGTAMRAGYSDIQNHALFYAAQTGQGWTAEVIDQGPPGGEPGSLRGLAPGPDGAPHAIFNRPYDRNYPLNYVVRDADGWQFHELADSEYAGPSGLIVDNMGRAHIATARRRGAILEYLPWTVPGAPGPGELIDSGSAGGERLGWVAGPGGELHAAYVNWAGSGVSYATRSPGGVWSVETIFCCTLNIVTEAVLALDDDGRPHVAYAIEGVGVVYATQESAGGPWQIDLTLPRTDWATEAALAVDLRGDVHLSYYDNEAGALIYALWDGSEWQWGPLELGEGEGMDSALALDPFGNPAIVYRAPATGDVMVAYIPADAPAAVFLPVVSR</sequence>
<dbReference type="KEGG" id="pbf:CFX0092_B0777"/>
<evidence type="ECO:0000256" key="1">
    <source>
        <dbReference type="SAM" id="SignalP"/>
    </source>
</evidence>
<dbReference type="SUPFAM" id="SSF89372">
    <property type="entry name" value="Fucose-specific lectin"/>
    <property type="match status" value="2"/>
</dbReference>
<name>A0A160T775_9CHLR</name>